<dbReference type="GO" id="GO:0012505">
    <property type="term" value="C:endomembrane system"/>
    <property type="evidence" value="ECO:0007669"/>
    <property type="project" value="UniProtKB-SubCell"/>
</dbReference>
<keyword evidence="4 5" id="KW-0472">Membrane</keyword>
<evidence type="ECO:0000313" key="6">
    <source>
        <dbReference type="EMBL" id="MBN1573758.1"/>
    </source>
</evidence>
<comment type="caution">
    <text evidence="6">The sequence shown here is derived from an EMBL/GenBank/DDBJ whole genome shotgun (WGS) entry which is preliminary data.</text>
</comment>
<reference evidence="6" key="2">
    <citation type="submission" date="2021-01" db="EMBL/GenBank/DDBJ databases">
        <authorList>
            <person name="Hahn C.R."/>
            <person name="Youssef N.H."/>
            <person name="Elshahed M."/>
        </authorList>
    </citation>
    <scope>NUCLEOTIDE SEQUENCE</scope>
    <source>
        <strain evidence="6">Zod_Metabat.24</strain>
    </source>
</reference>
<accession>A0A9D8KFX9</accession>
<dbReference type="EMBL" id="JAFGIX010000054">
    <property type="protein sequence ID" value="MBN1573758.1"/>
    <property type="molecule type" value="Genomic_DNA"/>
</dbReference>
<proteinExistence type="predicted"/>
<evidence type="ECO:0000256" key="5">
    <source>
        <dbReference type="SAM" id="Phobius"/>
    </source>
</evidence>
<keyword evidence="2 5" id="KW-0812">Transmembrane</keyword>
<dbReference type="InterPro" id="IPR052527">
    <property type="entry name" value="Metal_cation-efflux_comp"/>
</dbReference>
<gene>
    <name evidence="6" type="ORF">JW984_11235</name>
</gene>
<organism evidence="6 7">
    <name type="scientific">Candidatus Zymogenus saltonus</name>
    <dbReference type="NCBI Taxonomy" id="2844893"/>
    <lineage>
        <taxon>Bacteria</taxon>
        <taxon>Deltaproteobacteria</taxon>
        <taxon>Candidatus Zymogenia</taxon>
        <taxon>Candidatus Zymogeniales</taxon>
        <taxon>Candidatus Zymogenaceae</taxon>
        <taxon>Candidatus Zymogenus</taxon>
    </lineage>
</organism>
<keyword evidence="3 5" id="KW-1133">Transmembrane helix</keyword>
<evidence type="ECO:0000313" key="7">
    <source>
        <dbReference type="Proteomes" id="UP000809273"/>
    </source>
</evidence>
<dbReference type="Pfam" id="PF04191">
    <property type="entry name" value="PEMT"/>
    <property type="match status" value="1"/>
</dbReference>
<dbReference type="InterPro" id="IPR007318">
    <property type="entry name" value="Phopholipid_MeTrfase"/>
</dbReference>
<dbReference type="PANTHER" id="PTHR43847:SF1">
    <property type="entry name" value="BLL3993 PROTEIN"/>
    <property type="match status" value="1"/>
</dbReference>
<evidence type="ECO:0000256" key="2">
    <source>
        <dbReference type="ARBA" id="ARBA00022692"/>
    </source>
</evidence>
<evidence type="ECO:0000256" key="3">
    <source>
        <dbReference type="ARBA" id="ARBA00022989"/>
    </source>
</evidence>
<dbReference type="Gene3D" id="1.20.120.1630">
    <property type="match status" value="1"/>
</dbReference>
<feature type="transmembrane region" description="Helical" evidence="5">
    <location>
        <begin position="29"/>
        <end position="51"/>
    </location>
</feature>
<dbReference type="PANTHER" id="PTHR43847">
    <property type="entry name" value="BLL3993 PROTEIN"/>
    <property type="match status" value="1"/>
</dbReference>
<evidence type="ECO:0000256" key="4">
    <source>
        <dbReference type="ARBA" id="ARBA00023136"/>
    </source>
</evidence>
<feature type="transmembrane region" description="Helical" evidence="5">
    <location>
        <begin position="174"/>
        <end position="206"/>
    </location>
</feature>
<feature type="transmembrane region" description="Helical" evidence="5">
    <location>
        <begin position="89"/>
        <end position="107"/>
    </location>
</feature>
<protein>
    <submittedName>
        <fullName evidence="6">Isoprenylcysteine carboxylmethyltransferase family protein</fullName>
    </submittedName>
</protein>
<dbReference type="Proteomes" id="UP000809273">
    <property type="component" value="Unassembled WGS sequence"/>
</dbReference>
<name>A0A9D8KFX9_9DELT</name>
<feature type="transmembrane region" description="Helical" evidence="5">
    <location>
        <begin position="119"/>
        <end position="141"/>
    </location>
</feature>
<comment type="subcellular location">
    <subcellularLocation>
        <location evidence="1">Endomembrane system</location>
        <topology evidence="1">Multi-pass membrane protein</topology>
    </subcellularLocation>
</comment>
<dbReference type="AlphaFoldDB" id="A0A9D8KFX9"/>
<sequence length="238" mass="26906">MKIDKLMTGNVRLNRDGVRGIVRGFIRPILGLFVLLVSSGTIGWINAWIYIGMRLLYHVTYVGLLMTKNPGLLNQRGRVKKNTKTFDKVILISFVPLSFLIQIVCGLDAVRFEWSGMSLGFVVFGAVIWVLGISFTLWSMVANPHFEASVRIQEDRNQRVFTSGPYGIVRHPGYLGFILVLLGVPFILGSWWGLVPSSVFAITVMVRTDLEDRMLKGELSGYSEYAKETRHRLIPLVW</sequence>
<reference evidence="6" key="1">
    <citation type="journal article" date="2021" name="Environ. Microbiol.">
        <title>Genomic characterization of three novel Desulfobacterota classes expand the metabolic and phylogenetic diversity of the phylum.</title>
        <authorList>
            <person name="Murphy C.L."/>
            <person name="Biggerstaff J."/>
            <person name="Eichhorn A."/>
            <person name="Ewing E."/>
            <person name="Shahan R."/>
            <person name="Soriano D."/>
            <person name="Stewart S."/>
            <person name="VanMol K."/>
            <person name="Walker R."/>
            <person name="Walters P."/>
            <person name="Elshahed M.S."/>
            <person name="Youssef N.H."/>
        </authorList>
    </citation>
    <scope>NUCLEOTIDE SEQUENCE</scope>
    <source>
        <strain evidence="6">Zod_Metabat.24</strain>
    </source>
</reference>
<evidence type="ECO:0000256" key="1">
    <source>
        <dbReference type="ARBA" id="ARBA00004127"/>
    </source>
</evidence>